<sequence length="134" mass="15495">MNTDMDLWSDIYDQVYFDVDDDIDFYVQESILSKGTVLELGCGTGRVTFPIAKTGIDLLALDNSMEMMKVALKKINHHSTLYPNLQFVRSDMRNFTFNKKFSLIIIPFRGFQSLLTVYDQTQTILNIKNHLTKN</sequence>
<gene>
    <name evidence="2" type="ORF">METZ01_LOCUS400782</name>
</gene>
<proteinExistence type="predicted"/>
<dbReference type="InterPro" id="IPR041698">
    <property type="entry name" value="Methyltransf_25"/>
</dbReference>
<feature type="domain" description="Methyltransferase" evidence="1">
    <location>
        <begin position="37"/>
        <end position="133"/>
    </location>
</feature>
<dbReference type="SUPFAM" id="SSF53335">
    <property type="entry name" value="S-adenosyl-L-methionine-dependent methyltransferases"/>
    <property type="match status" value="1"/>
</dbReference>
<dbReference type="EMBL" id="UINC01153291">
    <property type="protein sequence ID" value="SVD47928.1"/>
    <property type="molecule type" value="Genomic_DNA"/>
</dbReference>
<dbReference type="Gene3D" id="3.40.50.150">
    <property type="entry name" value="Vaccinia Virus protein VP39"/>
    <property type="match status" value="1"/>
</dbReference>
<organism evidence="2">
    <name type="scientific">marine metagenome</name>
    <dbReference type="NCBI Taxonomy" id="408172"/>
    <lineage>
        <taxon>unclassified sequences</taxon>
        <taxon>metagenomes</taxon>
        <taxon>ecological metagenomes</taxon>
    </lineage>
</organism>
<dbReference type="InterPro" id="IPR029063">
    <property type="entry name" value="SAM-dependent_MTases_sf"/>
</dbReference>
<dbReference type="AlphaFoldDB" id="A0A382VPW0"/>
<protein>
    <recommendedName>
        <fullName evidence="1">Methyltransferase domain-containing protein</fullName>
    </recommendedName>
</protein>
<dbReference type="Pfam" id="PF13649">
    <property type="entry name" value="Methyltransf_25"/>
    <property type="match status" value="1"/>
</dbReference>
<accession>A0A382VPW0</accession>
<reference evidence="2" key="1">
    <citation type="submission" date="2018-05" db="EMBL/GenBank/DDBJ databases">
        <authorList>
            <person name="Lanie J.A."/>
            <person name="Ng W.-L."/>
            <person name="Kazmierczak K.M."/>
            <person name="Andrzejewski T.M."/>
            <person name="Davidsen T.M."/>
            <person name="Wayne K.J."/>
            <person name="Tettelin H."/>
            <person name="Glass J.I."/>
            <person name="Rusch D."/>
            <person name="Podicherti R."/>
            <person name="Tsui H.-C.T."/>
            <person name="Winkler M.E."/>
        </authorList>
    </citation>
    <scope>NUCLEOTIDE SEQUENCE</scope>
</reference>
<dbReference type="CDD" id="cd02440">
    <property type="entry name" value="AdoMet_MTases"/>
    <property type="match status" value="1"/>
</dbReference>
<feature type="non-terminal residue" evidence="2">
    <location>
        <position position="134"/>
    </location>
</feature>
<evidence type="ECO:0000259" key="1">
    <source>
        <dbReference type="Pfam" id="PF13649"/>
    </source>
</evidence>
<evidence type="ECO:0000313" key="2">
    <source>
        <dbReference type="EMBL" id="SVD47928.1"/>
    </source>
</evidence>
<name>A0A382VPW0_9ZZZZ</name>